<evidence type="ECO:0000256" key="5">
    <source>
        <dbReference type="SAM" id="MobiDB-lite"/>
    </source>
</evidence>
<feature type="non-terminal residue" evidence="8">
    <location>
        <position position="92"/>
    </location>
</feature>
<evidence type="ECO:0000259" key="7">
    <source>
        <dbReference type="Pfam" id="PF13908"/>
    </source>
</evidence>
<keyword evidence="9" id="KW-1185">Reference proteome</keyword>
<accession>A0ABD0R7P8</accession>
<comment type="caution">
    <text evidence="8">The sequence shown here is derived from an EMBL/GenBank/DDBJ whole genome shotgun (WGS) entry which is preliminary data.</text>
</comment>
<evidence type="ECO:0000313" key="8">
    <source>
        <dbReference type="EMBL" id="KAL0194353.1"/>
    </source>
</evidence>
<reference evidence="8 9" key="1">
    <citation type="submission" date="2024-05" db="EMBL/GenBank/DDBJ databases">
        <title>Genome sequencing and assembly of Indian major carp, Cirrhinus mrigala (Hamilton, 1822).</title>
        <authorList>
            <person name="Mohindra V."/>
            <person name="Chowdhury L.M."/>
            <person name="Lal K."/>
            <person name="Jena J.K."/>
        </authorList>
    </citation>
    <scope>NUCLEOTIDE SEQUENCE [LARGE SCALE GENOMIC DNA]</scope>
    <source>
        <strain evidence="8">CM1030</strain>
        <tissue evidence="8">Blood</tissue>
    </source>
</reference>
<dbReference type="EMBL" id="JAMKFB020000005">
    <property type="protein sequence ID" value="KAL0194353.1"/>
    <property type="molecule type" value="Genomic_DNA"/>
</dbReference>
<protein>
    <recommendedName>
        <fullName evidence="7">Shisa N-terminal domain-containing protein</fullName>
    </recommendedName>
</protein>
<dbReference type="GO" id="GO:0016020">
    <property type="term" value="C:membrane"/>
    <property type="evidence" value="ECO:0007669"/>
    <property type="project" value="UniProtKB-SubCell"/>
</dbReference>
<dbReference type="PANTHER" id="PTHR31395">
    <property type="entry name" value="SHISA"/>
    <property type="match status" value="1"/>
</dbReference>
<evidence type="ECO:0000256" key="3">
    <source>
        <dbReference type="ARBA" id="ARBA00022989"/>
    </source>
</evidence>
<feature type="chain" id="PRO_5044831614" description="Shisa N-terminal domain-containing protein" evidence="6">
    <location>
        <begin position="19"/>
        <end position="92"/>
    </location>
</feature>
<organism evidence="8 9">
    <name type="scientific">Cirrhinus mrigala</name>
    <name type="common">Mrigala</name>
    <dbReference type="NCBI Taxonomy" id="683832"/>
    <lineage>
        <taxon>Eukaryota</taxon>
        <taxon>Metazoa</taxon>
        <taxon>Chordata</taxon>
        <taxon>Craniata</taxon>
        <taxon>Vertebrata</taxon>
        <taxon>Euteleostomi</taxon>
        <taxon>Actinopterygii</taxon>
        <taxon>Neopterygii</taxon>
        <taxon>Teleostei</taxon>
        <taxon>Ostariophysi</taxon>
        <taxon>Cypriniformes</taxon>
        <taxon>Cyprinidae</taxon>
        <taxon>Labeoninae</taxon>
        <taxon>Labeonini</taxon>
        <taxon>Cirrhinus</taxon>
    </lineage>
</organism>
<evidence type="ECO:0000313" key="9">
    <source>
        <dbReference type="Proteomes" id="UP001529510"/>
    </source>
</evidence>
<feature type="signal peptide" evidence="6">
    <location>
        <begin position="1"/>
        <end position="18"/>
    </location>
</feature>
<name>A0ABD0R7P8_CIRMR</name>
<dbReference type="Pfam" id="PF13908">
    <property type="entry name" value="Shisa_N"/>
    <property type="match status" value="1"/>
</dbReference>
<feature type="domain" description="Shisa N-terminal" evidence="7">
    <location>
        <begin position="21"/>
        <end position="75"/>
    </location>
</feature>
<keyword evidence="6" id="KW-0732">Signal</keyword>
<dbReference type="PANTHER" id="PTHR31395:SF18">
    <property type="entry name" value="PROTEIN SHISA-2 HOMOLOG PRECURSOR"/>
    <property type="match status" value="1"/>
</dbReference>
<dbReference type="InterPro" id="IPR053891">
    <property type="entry name" value="Shisa_N"/>
</dbReference>
<gene>
    <name evidence="8" type="ORF">M9458_012649</name>
</gene>
<evidence type="ECO:0000256" key="1">
    <source>
        <dbReference type="ARBA" id="ARBA00004370"/>
    </source>
</evidence>
<proteinExistence type="predicted"/>
<comment type="subcellular location">
    <subcellularLocation>
        <location evidence="1">Membrane</location>
    </subcellularLocation>
</comment>
<evidence type="ECO:0000256" key="4">
    <source>
        <dbReference type="ARBA" id="ARBA00023136"/>
    </source>
</evidence>
<keyword evidence="4" id="KW-0472">Membrane</keyword>
<dbReference type="AlphaFoldDB" id="A0ABD0R7P8"/>
<evidence type="ECO:0000256" key="6">
    <source>
        <dbReference type="SAM" id="SignalP"/>
    </source>
</evidence>
<feature type="region of interest" description="Disordered" evidence="5">
    <location>
        <begin position="72"/>
        <end position="92"/>
    </location>
</feature>
<keyword evidence="2" id="KW-0812">Transmembrane</keyword>
<keyword evidence="3" id="KW-1133">Transmembrane helix</keyword>
<evidence type="ECO:0000256" key="2">
    <source>
        <dbReference type="ARBA" id="ARBA00022692"/>
    </source>
</evidence>
<dbReference type="InterPro" id="IPR026910">
    <property type="entry name" value="Shisa"/>
</dbReference>
<sequence length="92" mass="10300">MSCALFLLVSIVLPVSFALSGEYCHGWTDSFNSWHRGFQCPERFDGEDARYCCGTCALKYCCTYAEARLDQSTCDTGSESENTDDVRKLTES</sequence>
<dbReference type="Proteomes" id="UP001529510">
    <property type="component" value="Unassembled WGS sequence"/>
</dbReference>